<dbReference type="NCBIfam" id="NF005559">
    <property type="entry name" value="PRK07231.1"/>
    <property type="match status" value="1"/>
</dbReference>
<sequence length="258" mass="27124">MSTPALDTFSLAGRTALVTGGYRGLGLAFARALAEAGADVVIGARDEEASVAAAAELAETTGRTVVGVGLDVTDRASAQRVVATAIEATGRLDVLVNNAGACVHRPALEVTDDEWDLVFDTNVRGLWIMSQVAGRHFADQRSGVIVNIGSISGLIVNRPQWQPAYNASKAAVHQLTKSLAAEWAPLGIRVNAVAPGYVKTEMAPVDDPAFKPRWIDDAPMQRYALPEEIAPTVVYLASDASSFVTGSVVVIDGGYTTF</sequence>
<dbReference type="InterPro" id="IPR020904">
    <property type="entry name" value="Sc_DH/Rdtase_CS"/>
</dbReference>
<evidence type="ECO:0000259" key="3">
    <source>
        <dbReference type="SMART" id="SM00822"/>
    </source>
</evidence>
<protein>
    <submittedName>
        <fullName evidence="4">Short-chain dehydrogenase</fullName>
    </submittedName>
</protein>
<dbReference type="EMBL" id="BKBA01000003">
    <property type="protein sequence ID" value="GEQ12866.1"/>
    <property type="molecule type" value="Genomic_DNA"/>
</dbReference>
<reference evidence="4 5" key="1">
    <citation type="submission" date="2019-07" db="EMBL/GenBank/DDBJ databases">
        <title>Whole genome shotgun sequence of Knoellia locipacati NBRC 109775.</title>
        <authorList>
            <person name="Hosoyama A."/>
            <person name="Uohara A."/>
            <person name="Ohji S."/>
            <person name="Ichikawa N."/>
        </authorList>
    </citation>
    <scope>NUCLEOTIDE SEQUENCE [LARGE SCALE GENOMIC DNA]</scope>
    <source>
        <strain evidence="4 5">NBRC 109775</strain>
    </source>
</reference>
<dbReference type="RefSeq" id="WP_147062510.1">
    <property type="nucleotide sequence ID" value="NZ_BAABDN010000001.1"/>
</dbReference>
<dbReference type="PRINTS" id="PR00080">
    <property type="entry name" value="SDRFAMILY"/>
</dbReference>
<dbReference type="InterPro" id="IPR057326">
    <property type="entry name" value="KR_dom"/>
</dbReference>
<evidence type="ECO:0000313" key="4">
    <source>
        <dbReference type="EMBL" id="GEQ12866.1"/>
    </source>
</evidence>
<dbReference type="Proteomes" id="UP000321793">
    <property type="component" value="Unassembled WGS sequence"/>
</dbReference>
<dbReference type="InterPro" id="IPR036291">
    <property type="entry name" value="NAD(P)-bd_dom_sf"/>
</dbReference>
<dbReference type="Pfam" id="PF13561">
    <property type="entry name" value="adh_short_C2"/>
    <property type="match status" value="1"/>
</dbReference>
<keyword evidence="5" id="KW-1185">Reference proteome</keyword>
<dbReference type="Gene3D" id="3.40.50.720">
    <property type="entry name" value="NAD(P)-binding Rossmann-like Domain"/>
    <property type="match status" value="1"/>
</dbReference>
<accession>A0A512SY63</accession>
<dbReference type="AlphaFoldDB" id="A0A512SY63"/>
<dbReference type="PANTHER" id="PTHR42760">
    <property type="entry name" value="SHORT-CHAIN DEHYDROGENASES/REDUCTASES FAMILY MEMBER"/>
    <property type="match status" value="1"/>
</dbReference>
<proteinExistence type="inferred from homology"/>
<dbReference type="PRINTS" id="PR00081">
    <property type="entry name" value="GDHRDH"/>
</dbReference>
<dbReference type="OrthoDB" id="286404at2"/>
<keyword evidence="2" id="KW-0560">Oxidoreductase</keyword>
<evidence type="ECO:0000313" key="5">
    <source>
        <dbReference type="Proteomes" id="UP000321793"/>
    </source>
</evidence>
<dbReference type="GO" id="GO:0016616">
    <property type="term" value="F:oxidoreductase activity, acting on the CH-OH group of donors, NAD or NADP as acceptor"/>
    <property type="evidence" value="ECO:0007669"/>
    <property type="project" value="UniProtKB-ARBA"/>
</dbReference>
<dbReference type="InterPro" id="IPR002347">
    <property type="entry name" value="SDR_fam"/>
</dbReference>
<organism evidence="4 5">
    <name type="scientific">Knoellia locipacati</name>
    <dbReference type="NCBI Taxonomy" id="882824"/>
    <lineage>
        <taxon>Bacteria</taxon>
        <taxon>Bacillati</taxon>
        <taxon>Actinomycetota</taxon>
        <taxon>Actinomycetes</taxon>
        <taxon>Micrococcales</taxon>
        <taxon>Intrasporangiaceae</taxon>
        <taxon>Knoellia</taxon>
    </lineage>
</organism>
<evidence type="ECO:0000256" key="1">
    <source>
        <dbReference type="ARBA" id="ARBA00006484"/>
    </source>
</evidence>
<dbReference type="SMART" id="SM00822">
    <property type="entry name" value="PKS_KR"/>
    <property type="match status" value="1"/>
</dbReference>
<dbReference type="PROSITE" id="PS00061">
    <property type="entry name" value="ADH_SHORT"/>
    <property type="match status" value="1"/>
</dbReference>
<evidence type="ECO:0000256" key="2">
    <source>
        <dbReference type="ARBA" id="ARBA00023002"/>
    </source>
</evidence>
<dbReference type="PANTHER" id="PTHR42760:SF115">
    <property type="entry name" value="3-OXOACYL-[ACYL-CARRIER-PROTEIN] REDUCTASE FABG"/>
    <property type="match status" value="1"/>
</dbReference>
<name>A0A512SY63_9MICO</name>
<gene>
    <name evidence="4" type="ORF">KLO01_09130</name>
</gene>
<comment type="caution">
    <text evidence="4">The sequence shown here is derived from an EMBL/GenBank/DDBJ whole genome shotgun (WGS) entry which is preliminary data.</text>
</comment>
<comment type="similarity">
    <text evidence="1">Belongs to the short-chain dehydrogenases/reductases (SDR) family.</text>
</comment>
<dbReference type="GO" id="GO:0005975">
    <property type="term" value="P:carbohydrate metabolic process"/>
    <property type="evidence" value="ECO:0007669"/>
    <property type="project" value="UniProtKB-ARBA"/>
</dbReference>
<dbReference type="SUPFAM" id="SSF51735">
    <property type="entry name" value="NAD(P)-binding Rossmann-fold domains"/>
    <property type="match status" value="1"/>
</dbReference>
<feature type="domain" description="Ketoreductase" evidence="3">
    <location>
        <begin position="14"/>
        <end position="196"/>
    </location>
</feature>
<dbReference type="FunFam" id="3.40.50.720:FF:000240">
    <property type="entry name" value="SDR family oxidoreductase"/>
    <property type="match status" value="1"/>
</dbReference>